<dbReference type="AlphaFoldDB" id="A0A1H4CD75"/>
<feature type="transmembrane region" description="Helical" evidence="1">
    <location>
        <begin position="364"/>
        <end position="387"/>
    </location>
</feature>
<evidence type="ECO:0000259" key="2">
    <source>
        <dbReference type="Pfam" id="PF00535"/>
    </source>
</evidence>
<dbReference type="Proteomes" id="UP000198846">
    <property type="component" value="Unassembled WGS sequence"/>
</dbReference>
<accession>A0A1H4CD75</accession>
<dbReference type="STRING" id="283786.SAMN04487990_11936"/>
<feature type="domain" description="Glycosyltransferase 2-like" evidence="2">
    <location>
        <begin position="16"/>
        <end position="121"/>
    </location>
</feature>
<feature type="transmembrane region" description="Helical" evidence="1">
    <location>
        <begin position="311"/>
        <end position="330"/>
    </location>
</feature>
<keyword evidence="5" id="KW-1185">Reference proteome</keyword>
<evidence type="ECO:0000313" key="5">
    <source>
        <dbReference type="Proteomes" id="UP000198846"/>
    </source>
</evidence>
<feature type="transmembrane region" description="Helical" evidence="1">
    <location>
        <begin position="280"/>
        <end position="304"/>
    </location>
</feature>
<dbReference type="GO" id="GO:0016740">
    <property type="term" value="F:transferase activity"/>
    <property type="evidence" value="ECO:0007669"/>
    <property type="project" value="UniProtKB-KW"/>
</dbReference>
<name>A0A1H4CD75_BIZPA</name>
<evidence type="ECO:0000259" key="3">
    <source>
        <dbReference type="Pfam" id="PF09835"/>
    </source>
</evidence>
<keyword evidence="1" id="KW-1133">Transmembrane helix</keyword>
<dbReference type="SUPFAM" id="SSF53448">
    <property type="entry name" value="Nucleotide-diphospho-sugar transferases"/>
    <property type="match status" value="1"/>
</dbReference>
<evidence type="ECO:0000256" key="1">
    <source>
        <dbReference type="SAM" id="Phobius"/>
    </source>
</evidence>
<feature type="domain" description="DUF2062" evidence="3">
    <location>
        <begin position="262"/>
        <end position="394"/>
    </location>
</feature>
<proteinExistence type="predicted"/>
<evidence type="ECO:0000313" key="4">
    <source>
        <dbReference type="EMBL" id="SEA58278.1"/>
    </source>
</evidence>
<dbReference type="OrthoDB" id="9810303at2"/>
<dbReference type="InterPro" id="IPR029044">
    <property type="entry name" value="Nucleotide-diphossugar_trans"/>
</dbReference>
<protein>
    <submittedName>
        <fullName evidence="4">Glycosyltransferase involved in cell wall bisynthesis</fullName>
    </submittedName>
</protein>
<dbReference type="CDD" id="cd04179">
    <property type="entry name" value="DPM_DPG-synthase_like"/>
    <property type="match status" value="1"/>
</dbReference>
<dbReference type="PANTHER" id="PTHR10859">
    <property type="entry name" value="GLYCOSYL TRANSFERASE"/>
    <property type="match status" value="1"/>
</dbReference>
<dbReference type="InterPro" id="IPR001173">
    <property type="entry name" value="Glyco_trans_2-like"/>
</dbReference>
<dbReference type="Pfam" id="PF00535">
    <property type="entry name" value="Glycos_transf_2"/>
    <property type="match status" value="1"/>
</dbReference>
<gene>
    <name evidence="4" type="ORF">SAMN04487990_11936</name>
</gene>
<organism evidence="4 5">
    <name type="scientific">Bizionia paragorgiae</name>
    <dbReference type="NCBI Taxonomy" id="283786"/>
    <lineage>
        <taxon>Bacteria</taxon>
        <taxon>Pseudomonadati</taxon>
        <taxon>Bacteroidota</taxon>
        <taxon>Flavobacteriia</taxon>
        <taxon>Flavobacteriales</taxon>
        <taxon>Flavobacteriaceae</taxon>
        <taxon>Bizionia</taxon>
    </lineage>
</organism>
<dbReference type="EMBL" id="FNQK01000019">
    <property type="protein sequence ID" value="SEA58278.1"/>
    <property type="molecule type" value="Genomic_DNA"/>
</dbReference>
<reference evidence="4 5" key="1">
    <citation type="submission" date="2016-10" db="EMBL/GenBank/DDBJ databases">
        <authorList>
            <person name="de Groot N.N."/>
        </authorList>
    </citation>
    <scope>NUCLEOTIDE SEQUENCE [LARGE SCALE GENOMIC DNA]</scope>
    <source>
        <strain evidence="4 5">DSM 23842</strain>
    </source>
</reference>
<keyword evidence="1" id="KW-0812">Transmembrane</keyword>
<dbReference type="RefSeq" id="WP_092136011.1">
    <property type="nucleotide sequence ID" value="NZ_FNQK01000019.1"/>
</dbReference>
<keyword evidence="4" id="KW-0808">Transferase</keyword>
<sequence length="399" mass="45219">MNLETVKTHFKNYNCCVIIPTYNNHNTLQRVLDGVLTFTDSIIVVNDGSTQETSDILNNYPQIDHLHKPKNTGKGTALKLGFKHAVAQGFDYAITLDSDGQHFPKDIPVFIEALVNSEEKNILLIGDRNMNEADVFAASAKGNRVSTYWVRAVTGLDLNDSQSGFRLYPIKAMASFNYLKSTKKFEFEVEAIVKSHWAGITIGHVPIHVLYDPSERVSHFRPFMDIARIVVLIIWFLLVRFFYIIPRDLFRKLKKKGLKRFLVEDFIQHHDSPKKKALSIALGVFLGLSPLWGFHTVIVLFLAVLFKLNKVIAFTFSNISLPPFIPFVLLCSMQTGNWILGKKTAYTLQDFTTQFNLLDHLETYIIGSLSLSVLAAISIGFIGYIVLSFFNQKKESIYG</sequence>
<keyword evidence="1" id="KW-0472">Membrane</keyword>
<dbReference type="Gene3D" id="3.90.550.10">
    <property type="entry name" value="Spore Coat Polysaccharide Biosynthesis Protein SpsA, Chain A"/>
    <property type="match status" value="1"/>
</dbReference>
<dbReference type="PANTHER" id="PTHR10859:SF91">
    <property type="entry name" value="DOLICHYL-PHOSPHATE BETA-GLUCOSYLTRANSFERASE"/>
    <property type="match status" value="1"/>
</dbReference>
<dbReference type="InterPro" id="IPR018639">
    <property type="entry name" value="DUF2062"/>
</dbReference>
<dbReference type="GO" id="GO:0006487">
    <property type="term" value="P:protein N-linked glycosylation"/>
    <property type="evidence" value="ECO:0007669"/>
    <property type="project" value="TreeGrafter"/>
</dbReference>
<dbReference type="Pfam" id="PF09835">
    <property type="entry name" value="DUF2062"/>
    <property type="match status" value="1"/>
</dbReference>
<feature type="transmembrane region" description="Helical" evidence="1">
    <location>
        <begin position="226"/>
        <end position="245"/>
    </location>
</feature>